<dbReference type="STRING" id="4565.A0A3B6SLP3"/>
<feature type="region of interest" description="Disordered" evidence="1">
    <location>
        <begin position="34"/>
        <end position="70"/>
    </location>
</feature>
<evidence type="ECO:0000313" key="4">
    <source>
        <dbReference type="Proteomes" id="UP000019116"/>
    </source>
</evidence>
<dbReference type="Gramene" id="TraesCS7B02G347600.1">
    <property type="protein sequence ID" value="TraesCS7B02G347600.1.cds1"/>
    <property type="gene ID" value="TraesCS7B02G347600"/>
</dbReference>
<keyword evidence="2" id="KW-0732">Signal</keyword>
<reference evidence="3" key="1">
    <citation type="submission" date="2018-08" db="EMBL/GenBank/DDBJ databases">
        <authorList>
            <person name="Rossello M."/>
        </authorList>
    </citation>
    <scope>NUCLEOTIDE SEQUENCE [LARGE SCALE GENOMIC DNA]</scope>
    <source>
        <strain evidence="3">cv. Chinese Spring</strain>
    </source>
</reference>
<feature type="compositionally biased region" description="Pro residues" evidence="1">
    <location>
        <begin position="35"/>
        <end position="70"/>
    </location>
</feature>
<proteinExistence type="predicted"/>
<sequence length="182" mass="19293">MASGGAAALTLKLAVVAAVLALLVIPSLGRCPSRGPAPPPPTHAPPSPLEAIPPSPPAQAPPPPLEAIPPAPAPGPPLTCDICNIECFSDCMYSYRDTSGMTCDETCGNEKSRCDQCVTPEMEECRATCTGSCDCFALAEAPESCRDDCFSHACQLSWSRRDKYCQYECNNDYCFGNHCYGP</sequence>
<dbReference type="EnsemblPlants" id="TraesCS7B02G347600.1">
    <property type="protein sequence ID" value="TraesCS7B02G347600.1.cds1"/>
    <property type="gene ID" value="TraesCS7B02G347600"/>
</dbReference>
<dbReference type="Gramene" id="TraesNOR7B03G04255650.1">
    <property type="protein sequence ID" value="TraesNOR7B03G04255650.1.CDS1"/>
    <property type="gene ID" value="TraesNOR7B03G04255650"/>
</dbReference>
<name>A0A3B6SLP3_WHEAT</name>
<accession>A0A3B6SLP3</accession>
<evidence type="ECO:0000256" key="2">
    <source>
        <dbReference type="SAM" id="SignalP"/>
    </source>
</evidence>
<reference evidence="3" key="2">
    <citation type="submission" date="2018-10" db="UniProtKB">
        <authorList>
            <consortium name="EnsemblPlants"/>
        </authorList>
    </citation>
    <scope>IDENTIFICATION</scope>
</reference>
<keyword evidence="4" id="KW-1185">Reference proteome</keyword>
<organism evidence="3">
    <name type="scientific">Triticum aestivum</name>
    <name type="common">Wheat</name>
    <dbReference type="NCBI Taxonomy" id="4565"/>
    <lineage>
        <taxon>Eukaryota</taxon>
        <taxon>Viridiplantae</taxon>
        <taxon>Streptophyta</taxon>
        <taxon>Embryophyta</taxon>
        <taxon>Tracheophyta</taxon>
        <taxon>Spermatophyta</taxon>
        <taxon>Magnoliopsida</taxon>
        <taxon>Liliopsida</taxon>
        <taxon>Poales</taxon>
        <taxon>Poaceae</taxon>
        <taxon>BOP clade</taxon>
        <taxon>Pooideae</taxon>
        <taxon>Triticodae</taxon>
        <taxon>Triticeae</taxon>
        <taxon>Triticinae</taxon>
        <taxon>Triticum</taxon>
    </lineage>
</organism>
<evidence type="ECO:0000313" key="3">
    <source>
        <dbReference type="EnsemblPlants" id="TraesCS7B02G347600.1.cds1"/>
    </source>
</evidence>
<feature type="signal peptide" evidence="2">
    <location>
        <begin position="1"/>
        <end position="29"/>
    </location>
</feature>
<feature type="chain" id="PRO_5043180723" evidence="2">
    <location>
        <begin position="30"/>
        <end position="182"/>
    </location>
</feature>
<dbReference type="AlphaFoldDB" id="A0A3B6SLP3"/>
<dbReference type="Proteomes" id="UP000019116">
    <property type="component" value="Chromosome 7B"/>
</dbReference>
<evidence type="ECO:0000256" key="1">
    <source>
        <dbReference type="SAM" id="MobiDB-lite"/>
    </source>
</evidence>
<dbReference type="Gramene" id="TraesCS7B03G0931200.1">
    <property type="protein sequence ID" value="TraesCS7B03G0931200.1.CDS1"/>
    <property type="gene ID" value="TraesCS7B03G0931200"/>
</dbReference>
<protein>
    <submittedName>
        <fullName evidence="3">Uncharacterized protein</fullName>
    </submittedName>
</protein>